<dbReference type="Proteomes" id="UP001327027">
    <property type="component" value="Unassembled WGS sequence"/>
</dbReference>
<proteinExistence type="predicted"/>
<gene>
    <name evidence="5" type="ORF">U6A24_17370</name>
</gene>
<dbReference type="InterPro" id="IPR020449">
    <property type="entry name" value="Tscrpt_reg_AraC-type_HTH"/>
</dbReference>
<evidence type="ECO:0000256" key="1">
    <source>
        <dbReference type="ARBA" id="ARBA00023015"/>
    </source>
</evidence>
<dbReference type="PANTHER" id="PTHR43280">
    <property type="entry name" value="ARAC-FAMILY TRANSCRIPTIONAL REGULATOR"/>
    <property type="match status" value="1"/>
</dbReference>
<dbReference type="SMART" id="SM00342">
    <property type="entry name" value="HTH_ARAC"/>
    <property type="match status" value="1"/>
</dbReference>
<dbReference type="PRINTS" id="PR00032">
    <property type="entry name" value="HTHARAC"/>
</dbReference>
<dbReference type="Gene3D" id="1.10.10.60">
    <property type="entry name" value="Homeodomain-like"/>
    <property type="match status" value="1"/>
</dbReference>
<keyword evidence="2" id="KW-0238">DNA-binding</keyword>
<dbReference type="Pfam" id="PF12833">
    <property type="entry name" value="HTH_18"/>
    <property type="match status" value="1"/>
</dbReference>
<dbReference type="EMBL" id="JAYKLX010000008">
    <property type="protein sequence ID" value="MEB3347249.1"/>
    <property type="molecule type" value="Genomic_DNA"/>
</dbReference>
<dbReference type="InterPro" id="IPR018060">
    <property type="entry name" value="HTH_AraC"/>
</dbReference>
<protein>
    <submittedName>
        <fullName evidence="5">AraC family transcriptional regulator</fullName>
    </submittedName>
</protein>
<dbReference type="PROSITE" id="PS01124">
    <property type="entry name" value="HTH_ARAC_FAMILY_2"/>
    <property type="match status" value="1"/>
</dbReference>
<organism evidence="5 6">
    <name type="scientific">Aquimarina gracilis</name>
    <dbReference type="NCBI Taxonomy" id="874422"/>
    <lineage>
        <taxon>Bacteria</taxon>
        <taxon>Pseudomonadati</taxon>
        <taxon>Bacteroidota</taxon>
        <taxon>Flavobacteriia</taxon>
        <taxon>Flavobacteriales</taxon>
        <taxon>Flavobacteriaceae</taxon>
        <taxon>Aquimarina</taxon>
    </lineage>
</organism>
<dbReference type="RefSeq" id="WP_324181273.1">
    <property type="nucleotide sequence ID" value="NZ_BAABAW010000025.1"/>
</dbReference>
<dbReference type="InterPro" id="IPR037923">
    <property type="entry name" value="HTH-like"/>
</dbReference>
<name>A0ABU5ZZE2_9FLAO</name>
<evidence type="ECO:0000256" key="3">
    <source>
        <dbReference type="ARBA" id="ARBA00023163"/>
    </source>
</evidence>
<evidence type="ECO:0000256" key="2">
    <source>
        <dbReference type="ARBA" id="ARBA00023125"/>
    </source>
</evidence>
<dbReference type="InterPro" id="IPR009057">
    <property type="entry name" value="Homeodomain-like_sf"/>
</dbReference>
<reference evidence="5 6" key="1">
    <citation type="journal article" date="2013" name="Int. J. Syst. Evol. Microbiol.">
        <title>Aquimarina gracilis sp. nov., isolated from the gut microflora of a mussel, Mytilus coruscus, and emended description of Aquimarina spongiae.</title>
        <authorList>
            <person name="Park S.C."/>
            <person name="Choe H.N."/>
            <person name="Baik K.S."/>
            <person name="Seong C.N."/>
        </authorList>
    </citation>
    <scope>NUCLEOTIDE SEQUENCE [LARGE SCALE GENOMIC DNA]</scope>
    <source>
        <strain evidence="5 6">PSC32</strain>
    </source>
</reference>
<evidence type="ECO:0000259" key="4">
    <source>
        <dbReference type="PROSITE" id="PS01124"/>
    </source>
</evidence>
<dbReference type="SUPFAM" id="SSF51215">
    <property type="entry name" value="Regulatory protein AraC"/>
    <property type="match status" value="1"/>
</dbReference>
<keyword evidence="1" id="KW-0805">Transcription regulation</keyword>
<keyword evidence="6" id="KW-1185">Reference proteome</keyword>
<dbReference type="PANTHER" id="PTHR43280:SF32">
    <property type="entry name" value="TRANSCRIPTIONAL REGULATORY PROTEIN"/>
    <property type="match status" value="1"/>
</dbReference>
<sequence>MNTKSNIKAYNKLSDLYKDERVGQSIMQDADFTIHRMEIVHNKPVQSPVFRANYFSFVLIEKGKSFYTIDDHKFHTKPHTLYFTNPGHLKSFGIEEVVHGFIITSSEEYLKEHIHATVFDEFSFLLTEMVPPCFLDKTRFDELQHLGEQIFEEQNKNSALRHKIVSSLFMVFLLKVKEFLMQDNSFKVAYDRDSEIVNQFKKDLESTFRSNTLKNGALQVSTFAETQQLHPAYFSTVIKTKTGISANKWIQDKTVTEAQALLSKSTTPVKEIAYRLGFNEPTHFSKFFKKQTGLTPNQYRKQ</sequence>
<accession>A0ABU5ZZE2</accession>
<keyword evidence="3" id="KW-0804">Transcription</keyword>
<evidence type="ECO:0000313" key="6">
    <source>
        <dbReference type="Proteomes" id="UP001327027"/>
    </source>
</evidence>
<dbReference type="SUPFAM" id="SSF46689">
    <property type="entry name" value="Homeodomain-like"/>
    <property type="match status" value="1"/>
</dbReference>
<comment type="caution">
    <text evidence="5">The sequence shown here is derived from an EMBL/GenBank/DDBJ whole genome shotgun (WGS) entry which is preliminary data.</text>
</comment>
<evidence type="ECO:0000313" key="5">
    <source>
        <dbReference type="EMBL" id="MEB3347249.1"/>
    </source>
</evidence>
<feature type="domain" description="HTH araC/xylS-type" evidence="4">
    <location>
        <begin position="202"/>
        <end position="302"/>
    </location>
</feature>